<accession>A0A953JCV1</accession>
<evidence type="ECO:0000313" key="2">
    <source>
        <dbReference type="EMBL" id="MBZ0156265.1"/>
    </source>
</evidence>
<comment type="caution">
    <text evidence="2">The sequence shown here is derived from an EMBL/GenBank/DDBJ whole genome shotgun (WGS) entry which is preliminary data.</text>
</comment>
<dbReference type="AlphaFoldDB" id="A0A953JCV1"/>
<organism evidence="2 3">
    <name type="scientific">Candidatus Nitrobium versatile</name>
    <dbReference type="NCBI Taxonomy" id="2884831"/>
    <lineage>
        <taxon>Bacteria</taxon>
        <taxon>Pseudomonadati</taxon>
        <taxon>Nitrospirota</taxon>
        <taxon>Nitrospiria</taxon>
        <taxon>Nitrospirales</taxon>
        <taxon>Nitrospiraceae</taxon>
        <taxon>Candidatus Nitrobium</taxon>
    </lineage>
</organism>
<gene>
    <name evidence="2" type="ORF">K8I29_08670</name>
</gene>
<feature type="chain" id="PRO_5037925239" description="Lipoprotein" evidence="1">
    <location>
        <begin position="24"/>
        <end position="84"/>
    </location>
</feature>
<dbReference type="EMBL" id="JAIOIV010000073">
    <property type="protein sequence ID" value="MBZ0156265.1"/>
    <property type="molecule type" value="Genomic_DNA"/>
</dbReference>
<sequence>MNRRTVILSISLAAALFSLSACSPAVRPDPVFERRKAELLSRVENRIRHLQDDKACIEAAQNHYELQRCRPARPDGPPEPPPRY</sequence>
<reference evidence="2" key="1">
    <citation type="journal article" date="2021" name="bioRxiv">
        <title>Unraveling nitrogen, sulfur and carbon metabolic pathways and microbial community transcriptional responses to substrate deprivation and toxicity stresses in a bioreactor mimicking anoxic brackish coastal sediment conditions.</title>
        <authorList>
            <person name="Martins P.D."/>
            <person name="Echeveste M.J."/>
            <person name="Arshad A."/>
            <person name="Kurth J."/>
            <person name="Ouboter H."/>
            <person name="Jetten M.S.M."/>
            <person name="Welte C.U."/>
        </authorList>
    </citation>
    <scope>NUCLEOTIDE SEQUENCE</scope>
    <source>
        <strain evidence="2">MAG_39</strain>
    </source>
</reference>
<feature type="signal peptide" evidence="1">
    <location>
        <begin position="1"/>
        <end position="23"/>
    </location>
</feature>
<keyword evidence="1" id="KW-0732">Signal</keyword>
<evidence type="ECO:0000313" key="3">
    <source>
        <dbReference type="Proteomes" id="UP000705867"/>
    </source>
</evidence>
<name>A0A953JCV1_9BACT</name>
<evidence type="ECO:0008006" key="4">
    <source>
        <dbReference type="Google" id="ProtNLM"/>
    </source>
</evidence>
<protein>
    <recommendedName>
        <fullName evidence="4">Lipoprotein</fullName>
    </recommendedName>
</protein>
<dbReference type="Proteomes" id="UP000705867">
    <property type="component" value="Unassembled WGS sequence"/>
</dbReference>
<dbReference type="PROSITE" id="PS51257">
    <property type="entry name" value="PROKAR_LIPOPROTEIN"/>
    <property type="match status" value="1"/>
</dbReference>
<evidence type="ECO:0000256" key="1">
    <source>
        <dbReference type="SAM" id="SignalP"/>
    </source>
</evidence>
<reference evidence="2" key="2">
    <citation type="submission" date="2021-08" db="EMBL/GenBank/DDBJ databases">
        <authorList>
            <person name="Dalcin Martins P."/>
        </authorList>
    </citation>
    <scope>NUCLEOTIDE SEQUENCE</scope>
    <source>
        <strain evidence="2">MAG_39</strain>
    </source>
</reference>
<proteinExistence type="predicted"/>